<dbReference type="AlphaFoldDB" id="A0A9X5APM0"/>
<evidence type="ECO:0000313" key="1">
    <source>
        <dbReference type="EMBL" id="MTK21509.1"/>
    </source>
</evidence>
<comment type="caution">
    <text evidence="1">The sequence shown here is derived from an EMBL/GenBank/DDBJ whole genome shotgun (WGS) entry which is preliminary data.</text>
</comment>
<reference evidence="1 2" key="1">
    <citation type="journal article" date="2019" name="Nat. Med.">
        <title>A library of human gut bacterial isolates paired with longitudinal multiomics data enables mechanistic microbiome research.</title>
        <authorList>
            <person name="Poyet M."/>
            <person name="Groussin M."/>
            <person name="Gibbons S.M."/>
            <person name="Avila-Pacheco J."/>
            <person name="Jiang X."/>
            <person name="Kearney S.M."/>
            <person name="Perrotta A.R."/>
            <person name="Berdy B."/>
            <person name="Zhao S."/>
            <person name="Lieberman T.D."/>
            <person name="Swanson P.K."/>
            <person name="Smith M."/>
            <person name="Roesemann S."/>
            <person name="Alexander J.E."/>
            <person name="Rich S.A."/>
            <person name="Livny J."/>
            <person name="Vlamakis H."/>
            <person name="Clish C."/>
            <person name="Bullock K."/>
            <person name="Deik A."/>
            <person name="Scott J."/>
            <person name="Pierce K.A."/>
            <person name="Xavier R.J."/>
            <person name="Alm E.J."/>
        </authorList>
    </citation>
    <scope>NUCLEOTIDE SEQUENCE [LARGE SCALE GENOMIC DNA]</scope>
    <source>
        <strain evidence="1 2">BIOML-A198</strain>
    </source>
</reference>
<name>A0A9X5APM0_9FIRM</name>
<protein>
    <submittedName>
        <fullName evidence="1">Uncharacterized protein</fullName>
    </submittedName>
</protein>
<proteinExistence type="predicted"/>
<accession>A0A9X5APM0</accession>
<gene>
    <name evidence="1" type="ORF">GMA92_08750</name>
</gene>
<organism evidence="1 2">
    <name type="scientific">Turicibacter sanguinis</name>
    <dbReference type="NCBI Taxonomy" id="154288"/>
    <lineage>
        <taxon>Bacteria</taxon>
        <taxon>Bacillati</taxon>
        <taxon>Bacillota</taxon>
        <taxon>Erysipelotrichia</taxon>
        <taxon>Erysipelotrichales</taxon>
        <taxon>Turicibacteraceae</taxon>
        <taxon>Turicibacter</taxon>
    </lineage>
</organism>
<dbReference type="EMBL" id="WMQE01000018">
    <property type="protein sequence ID" value="MTK21509.1"/>
    <property type="molecule type" value="Genomic_DNA"/>
</dbReference>
<evidence type="ECO:0000313" key="2">
    <source>
        <dbReference type="Proteomes" id="UP000487649"/>
    </source>
</evidence>
<dbReference type="Proteomes" id="UP000487649">
    <property type="component" value="Unassembled WGS sequence"/>
</dbReference>
<sequence length="77" mass="8958">MNLIKELFPHAKILLSRFHLFQHPPRSINKTYIRLIKNIKKHAYKFKLSPPLFLKPSTLIIQSLIPLPSALNNLCAK</sequence>